<evidence type="ECO:0000256" key="8">
    <source>
        <dbReference type="ARBA" id="ARBA00049244"/>
    </source>
</evidence>
<dbReference type="PANTHER" id="PTHR34388:SF1">
    <property type="entry name" value="DNA POLYMERASE III SUBUNIT DELTA"/>
    <property type="match status" value="1"/>
</dbReference>
<evidence type="ECO:0000256" key="3">
    <source>
        <dbReference type="ARBA" id="ARBA00022679"/>
    </source>
</evidence>
<evidence type="ECO:0000256" key="6">
    <source>
        <dbReference type="ARBA" id="ARBA00022932"/>
    </source>
</evidence>
<evidence type="ECO:0000313" key="10">
    <source>
        <dbReference type="EMBL" id="CUA93663.1"/>
    </source>
</evidence>
<evidence type="ECO:0000313" key="11">
    <source>
        <dbReference type="Proteomes" id="UP000183900"/>
    </source>
</evidence>
<dbReference type="GO" id="GO:0003677">
    <property type="term" value="F:DNA binding"/>
    <property type="evidence" value="ECO:0007669"/>
    <property type="project" value="InterPro"/>
</dbReference>
<dbReference type="GO" id="GO:0006261">
    <property type="term" value="P:DNA-templated DNA replication"/>
    <property type="evidence" value="ECO:0007669"/>
    <property type="project" value="TreeGrafter"/>
</dbReference>
<dbReference type="Proteomes" id="UP000183900">
    <property type="component" value="Unassembled WGS sequence"/>
</dbReference>
<protein>
    <recommendedName>
        <fullName evidence="2">DNA polymerase III subunit delta</fullName>
        <ecNumber evidence="1">2.7.7.7</ecNumber>
    </recommendedName>
</protein>
<dbReference type="OrthoDB" id="9804983at2"/>
<dbReference type="NCBIfam" id="TIGR01128">
    <property type="entry name" value="holA"/>
    <property type="match status" value="1"/>
</dbReference>
<gene>
    <name evidence="10" type="ORF">Ga0061067_102467</name>
</gene>
<keyword evidence="4" id="KW-0548">Nucleotidyltransferase</keyword>
<accession>A0A0K6HSC2</accession>
<sequence>MVALKAGDIDRFVAKPPASVHAILVYGPDTGLVSERTQALVAAVSDGNNDPFSLAKIDASDIVSDPNRLIDEALTIPLFGGKRTIWVKDGGGKNLSPAVTPVLALTDCPAVVVIEAGDLKKGTGLRKLFEADKRAVAIPCYADTARDLEALIDEETRLAGLTISREARQSLHGLLGGDRMASRGELRKLCLYALGKGRIETDDIEAIIGDASSFELSELIDAAAGGDLAALDHGLERLEAAGSNASVIAGQVLGHFQWLHRLRADVDSGGQAATIIENVKPPVFFKRKAALTRQLSIWAAPDLERAMTRLAETMRTARLNDRIGMPVLSETLLTLARVARARSAARR</sequence>
<evidence type="ECO:0000256" key="7">
    <source>
        <dbReference type="ARBA" id="ARBA00034754"/>
    </source>
</evidence>
<dbReference type="PANTHER" id="PTHR34388">
    <property type="entry name" value="DNA POLYMERASE III SUBUNIT DELTA"/>
    <property type="match status" value="1"/>
</dbReference>
<dbReference type="Gene3D" id="1.10.8.60">
    <property type="match status" value="1"/>
</dbReference>
<comment type="catalytic activity">
    <reaction evidence="8">
        <text>DNA(n) + a 2'-deoxyribonucleoside 5'-triphosphate = DNA(n+1) + diphosphate</text>
        <dbReference type="Rhea" id="RHEA:22508"/>
        <dbReference type="Rhea" id="RHEA-COMP:17339"/>
        <dbReference type="Rhea" id="RHEA-COMP:17340"/>
        <dbReference type="ChEBI" id="CHEBI:33019"/>
        <dbReference type="ChEBI" id="CHEBI:61560"/>
        <dbReference type="ChEBI" id="CHEBI:173112"/>
        <dbReference type="EC" id="2.7.7.7"/>
    </reaction>
</comment>
<keyword evidence="11" id="KW-1185">Reference proteome</keyword>
<dbReference type="Gene3D" id="1.20.272.10">
    <property type="match status" value="1"/>
</dbReference>
<evidence type="ECO:0000256" key="5">
    <source>
        <dbReference type="ARBA" id="ARBA00022705"/>
    </source>
</evidence>
<dbReference type="Pfam" id="PF06144">
    <property type="entry name" value="DNA_pol3_delta"/>
    <property type="match status" value="1"/>
</dbReference>
<dbReference type="GO" id="GO:0003887">
    <property type="term" value="F:DNA-directed DNA polymerase activity"/>
    <property type="evidence" value="ECO:0007669"/>
    <property type="project" value="UniProtKB-KW"/>
</dbReference>
<organism evidence="10 11">
    <name type="scientific">Pannonibacter indicus</name>
    <dbReference type="NCBI Taxonomy" id="466044"/>
    <lineage>
        <taxon>Bacteria</taxon>
        <taxon>Pseudomonadati</taxon>
        <taxon>Pseudomonadota</taxon>
        <taxon>Alphaproteobacteria</taxon>
        <taxon>Hyphomicrobiales</taxon>
        <taxon>Stappiaceae</taxon>
        <taxon>Pannonibacter</taxon>
    </lineage>
</organism>
<reference evidence="11" key="1">
    <citation type="submission" date="2015-08" db="EMBL/GenBank/DDBJ databases">
        <authorList>
            <person name="Varghese N."/>
        </authorList>
    </citation>
    <scope>NUCLEOTIDE SEQUENCE [LARGE SCALE GENOMIC DNA]</scope>
    <source>
        <strain evidence="11">DSM 23407</strain>
    </source>
</reference>
<dbReference type="SUPFAM" id="SSF48019">
    <property type="entry name" value="post-AAA+ oligomerization domain-like"/>
    <property type="match status" value="1"/>
</dbReference>
<comment type="similarity">
    <text evidence="7">Belongs to the DNA polymerase HolA subunit family.</text>
</comment>
<dbReference type="Gene3D" id="3.40.50.300">
    <property type="entry name" value="P-loop containing nucleotide triphosphate hydrolases"/>
    <property type="match status" value="1"/>
</dbReference>
<dbReference type="GO" id="GO:0009360">
    <property type="term" value="C:DNA polymerase III complex"/>
    <property type="evidence" value="ECO:0007669"/>
    <property type="project" value="InterPro"/>
</dbReference>
<dbReference type="InterPro" id="IPR027417">
    <property type="entry name" value="P-loop_NTPase"/>
</dbReference>
<dbReference type="InterPro" id="IPR010372">
    <property type="entry name" value="DNA_pol3_delta_N"/>
</dbReference>
<evidence type="ECO:0000256" key="2">
    <source>
        <dbReference type="ARBA" id="ARBA00017703"/>
    </source>
</evidence>
<dbReference type="InterPro" id="IPR005790">
    <property type="entry name" value="DNA_polIII_delta"/>
</dbReference>
<feature type="domain" description="DNA polymerase III delta N-terminal" evidence="9">
    <location>
        <begin position="24"/>
        <end position="89"/>
    </location>
</feature>
<dbReference type="SUPFAM" id="SSF52540">
    <property type="entry name" value="P-loop containing nucleoside triphosphate hydrolases"/>
    <property type="match status" value="1"/>
</dbReference>
<name>A0A0K6HSC2_9HYPH</name>
<keyword evidence="6" id="KW-0239">DNA-directed DNA polymerase</keyword>
<keyword evidence="3" id="KW-0808">Transferase</keyword>
<dbReference type="EC" id="2.7.7.7" evidence="1"/>
<dbReference type="RefSeq" id="WP_055454708.1">
    <property type="nucleotide sequence ID" value="NZ_CYHE01000002.1"/>
</dbReference>
<dbReference type="InterPro" id="IPR008921">
    <property type="entry name" value="DNA_pol3_clamp-load_cplx_C"/>
</dbReference>
<dbReference type="EMBL" id="CYHE01000002">
    <property type="protein sequence ID" value="CUA93663.1"/>
    <property type="molecule type" value="Genomic_DNA"/>
</dbReference>
<dbReference type="AlphaFoldDB" id="A0A0K6HSC2"/>
<evidence type="ECO:0000256" key="1">
    <source>
        <dbReference type="ARBA" id="ARBA00012417"/>
    </source>
</evidence>
<keyword evidence="5" id="KW-0235">DNA replication</keyword>
<proteinExistence type="inferred from homology"/>
<evidence type="ECO:0000256" key="4">
    <source>
        <dbReference type="ARBA" id="ARBA00022695"/>
    </source>
</evidence>
<evidence type="ECO:0000259" key="9">
    <source>
        <dbReference type="Pfam" id="PF06144"/>
    </source>
</evidence>